<dbReference type="Pfam" id="PF05729">
    <property type="entry name" value="NACHT"/>
    <property type="match status" value="1"/>
</dbReference>
<dbReference type="InterPro" id="IPR007111">
    <property type="entry name" value="NACHT_NTPase"/>
</dbReference>
<feature type="domain" description="NACHT" evidence="4">
    <location>
        <begin position="404"/>
        <end position="548"/>
    </location>
</feature>
<reference evidence="6 7" key="1">
    <citation type="submission" date="2024-01" db="EMBL/GenBank/DDBJ databases">
        <title>The genome of the rayed Mediterranean limpet Patella caerulea (Linnaeus, 1758).</title>
        <authorList>
            <person name="Anh-Thu Weber A."/>
            <person name="Halstead-Nussloch G."/>
        </authorList>
    </citation>
    <scope>NUCLEOTIDE SEQUENCE [LARGE SCALE GENOMIC DNA]</scope>
    <source>
        <strain evidence="6">AATW-2023a</strain>
        <tissue evidence="6">Whole specimen</tissue>
    </source>
</reference>
<dbReference type="EMBL" id="JAZGQO010000002">
    <property type="protein sequence ID" value="KAK6190888.1"/>
    <property type="molecule type" value="Genomic_DNA"/>
</dbReference>
<dbReference type="InterPro" id="IPR011029">
    <property type="entry name" value="DEATH-like_dom_sf"/>
</dbReference>
<proteinExistence type="predicted"/>
<dbReference type="Pfam" id="PF18738">
    <property type="entry name" value="HEPN_DZIP3"/>
    <property type="match status" value="1"/>
</dbReference>
<organism evidence="6 7">
    <name type="scientific">Patella caerulea</name>
    <name type="common">Rayed Mediterranean limpet</name>
    <dbReference type="NCBI Taxonomy" id="87958"/>
    <lineage>
        <taxon>Eukaryota</taxon>
        <taxon>Metazoa</taxon>
        <taxon>Spiralia</taxon>
        <taxon>Lophotrochozoa</taxon>
        <taxon>Mollusca</taxon>
        <taxon>Gastropoda</taxon>
        <taxon>Patellogastropoda</taxon>
        <taxon>Patelloidea</taxon>
        <taxon>Patellidae</taxon>
        <taxon>Patella</taxon>
    </lineage>
</organism>
<dbReference type="Gene3D" id="3.80.10.10">
    <property type="entry name" value="Ribonuclease Inhibitor"/>
    <property type="match status" value="1"/>
</dbReference>
<comment type="caution">
    <text evidence="6">The sequence shown here is derived from an EMBL/GenBank/DDBJ whole genome shotgun (WGS) entry which is preliminary data.</text>
</comment>
<dbReference type="Proteomes" id="UP001347796">
    <property type="component" value="Unassembled WGS sequence"/>
</dbReference>
<dbReference type="Gene3D" id="3.40.50.300">
    <property type="entry name" value="P-loop containing nucleotide triphosphate hydrolases"/>
    <property type="match status" value="1"/>
</dbReference>
<keyword evidence="7" id="KW-1185">Reference proteome</keyword>
<name>A0AAN8K939_PATCE</name>
<dbReference type="Gene3D" id="1.10.533.10">
    <property type="entry name" value="Death Domain, Fas"/>
    <property type="match status" value="1"/>
</dbReference>
<dbReference type="SUPFAM" id="SSF52047">
    <property type="entry name" value="RNI-like"/>
    <property type="match status" value="1"/>
</dbReference>
<feature type="region of interest" description="Disordered" evidence="3">
    <location>
        <begin position="208"/>
        <end position="231"/>
    </location>
</feature>
<keyword evidence="1" id="KW-0547">Nucleotide-binding</keyword>
<evidence type="ECO:0000256" key="3">
    <source>
        <dbReference type="SAM" id="MobiDB-lite"/>
    </source>
</evidence>
<dbReference type="InterPro" id="IPR032675">
    <property type="entry name" value="LRR_dom_sf"/>
</dbReference>
<evidence type="ECO:0000259" key="4">
    <source>
        <dbReference type="Pfam" id="PF05729"/>
    </source>
</evidence>
<dbReference type="GO" id="GO:0005524">
    <property type="term" value="F:ATP binding"/>
    <property type="evidence" value="ECO:0007669"/>
    <property type="project" value="UniProtKB-KW"/>
</dbReference>
<dbReference type="InterPro" id="IPR041249">
    <property type="entry name" value="HEPN_DZIP3"/>
</dbReference>
<dbReference type="AlphaFoldDB" id="A0AAN8K939"/>
<protein>
    <submittedName>
        <fullName evidence="6">Uncharacterized protein</fullName>
    </submittedName>
</protein>
<sequence length="1105" mass="124156">MDQGSGVQNLVTDREKEYLAKLCWLLHDAGTYALRSTFNSIHPAISLKDHLAQVHVQSVLAKLHQQKAISEKQWKVLYPQGKGNVSSQYYDSRILVILLQTICHLSPPYPNGWATVPLATDTSLSADVVHLQILLQQIGSLVGVRHEEYPVLWRQVVGVLLRHGGTTVRSKIHRIDTEQLSPEQQNYYIHQVKEIWGTTESDVGALRHLNGPRALNKPSKGSRNKKSAEEHEGLSLEDKVVLAKMFKLLVDNVVAEDIIDRLQQGQIIKITDRQEIMALSRNSDRMQYILAKIQNSKLQYALKLLCDALKFKYTKIYDEVTELRRITYKHGVKETKDMVGLCNTALKAHYNNVLTKCCPLPWNENMKLPINEYYTKLDILNSDGHKVRLVDILPERVSGRAGKRVILEGEAGSGKSMLASMLAYKWASKPTFFSQYYRFLILIDAQGCSGDFHEYVYHQTMPNHSKVTCDEFWATLEEHAEDAVFLIDGFTGGSSELTRIMDGTICRDSSVIVLVNPNTSMSRFFKPDYKLFNVGLSAKSVSRCLLRYAGIVHIGADDYESLLEDLESWSLGMQLCNPFICMVIIISFKYANLEIKKIENLTTLFEHYVKGLVVQFCKRQHIVLEKGEYPPEVGDIVHLTEELCFKMLTSKKVYLTEGEMVGYTQNINIMKLGIFQKSIMSGLIKGHCSSICSYMAARYLADMLLDDLHDTLDQRNLLKYTKYSDIVSFLNGIYAADPITTTLETIITEMMRVSNQHCRVVSIEDSSEVKEQQIHSSNLVSYSQSLQSLSECNNSYITRLVAESFPKSLTLHKRGLYPINSLKGLARILESGHCHLVKFDMAMHPFYLGQQNIYLELASALSSCSTLKIIKATWTRLNMVARFLATATQNKPQLDLVHVDFHGKPVFEEISAVTWDDLQTFCENLSNTTKFVFRRCAIASIAGHVINCLPKSIQVLDFSHTLLNLISATDLASHLEHSLSLKSLNLTETELEGSAVVALAHGLKLSSSIETLLLCGTQFDRPGIFALGQSLRLVTTLKRLDIGGCDLSTNMCDILSSSLEENHSMKTLVVSSSRVTEEGKLMMHEGGAGDLSVVISDYKEGAISV</sequence>
<dbReference type="InterPro" id="IPR027417">
    <property type="entry name" value="P-loop_NTPase"/>
</dbReference>
<evidence type="ECO:0000313" key="7">
    <source>
        <dbReference type="Proteomes" id="UP001347796"/>
    </source>
</evidence>
<evidence type="ECO:0000256" key="2">
    <source>
        <dbReference type="ARBA" id="ARBA00022840"/>
    </source>
</evidence>
<gene>
    <name evidence="6" type="ORF">SNE40_002659</name>
</gene>
<evidence type="ECO:0000313" key="6">
    <source>
        <dbReference type="EMBL" id="KAK6190888.1"/>
    </source>
</evidence>
<accession>A0AAN8K939</accession>
<evidence type="ECO:0000256" key="1">
    <source>
        <dbReference type="ARBA" id="ARBA00022741"/>
    </source>
</evidence>
<evidence type="ECO:0000259" key="5">
    <source>
        <dbReference type="Pfam" id="PF18738"/>
    </source>
</evidence>
<dbReference type="CDD" id="cd01671">
    <property type="entry name" value="CARD"/>
    <property type="match status" value="1"/>
</dbReference>
<dbReference type="PANTHER" id="PTHR46844">
    <property type="entry name" value="SLR5058 PROTEIN"/>
    <property type="match status" value="1"/>
</dbReference>
<dbReference type="PANTHER" id="PTHR46844:SF1">
    <property type="entry name" value="SLR5058 PROTEIN"/>
    <property type="match status" value="1"/>
</dbReference>
<dbReference type="SUPFAM" id="SSF47986">
    <property type="entry name" value="DEATH domain"/>
    <property type="match status" value="1"/>
</dbReference>
<feature type="domain" description="DZIP3-like HEPN" evidence="5">
    <location>
        <begin position="46"/>
        <end position="188"/>
    </location>
</feature>
<dbReference type="SUPFAM" id="SSF52540">
    <property type="entry name" value="P-loop containing nucleoside triphosphate hydrolases"/>
    <property type="match status" value="1"/>
</dbReference>
<keyword evidence="2" id="KW-0067">ATP-binding</keyword>